<comment type="caution">
    <text evidence="1">The sequence shown here is derived from an EMBL/GenBank/DDBJ whole genome shotgun (WGS) entry which is preliminary data.</text>
</comment>
<sequence>MARLHFPQLFISITSHTGPIRSFTPAFRLLFGTMCLNPELQSEIISIISHSFFDPSLQHSVKSAFVPTVTVDKADEIVNDCQEAGPSIDPENLRIRIELLTISDSTPPVREISGDTKMEEMNAQADVKRGRRTTWTNAIRTKVAKLVREFYALLFLGSGAHNERI</sequence>
<dbReference type="EMBL" id="JARBJD010000057">
    <property type="protein sequence ID" value="KAK2956314.1"/>
    <property type="molecule type" value="Genomic_DNA"/>
</dbReference>
<evidence type="ECO:0000313" key="1">
    <source>
        <dbReference type="EMBL" id="KAK2956314.1"/>
    </source>
</evidence>
<name>A0ABQ9XXX8_9EUKA</name>
<accession>A0ABQ9XXX8</accession>
<dbReference type="Proteomes" id="UP001281761">
    <property type="component" value="Unassembled WGS sequence"/>
</dbReference>
<gene>
    <name evidence="1" type="ORF">BLNAU_8681</name>
</gene>
<keyword evidence="2" id="KW-1185">Reference proteome</keyword>
<protein>
    <submittedName>
        <fullName evidence="1">Uncharacterized protein</fullName>
    </submittedName>
</protein>
<organism evidence="1 2">
    <name type="scientific">Blattamonas nauphoetae</name>
    <dbReference type="NCBI Taxonomy" id="2049346"/>
    <lineage>
        <taxon>Eukaryota</taxon>
        <taxon>Metamonada</taxon>
        <taxon>Preaxostyla</taxon>
        <taxon>Oxymonadida</taxon>
        <taxon>Blattamonas</taxon>
    </lineage>
</organism>
<proteinExistence type="predicted"/>
<reference evidence="1 2" key="1">
    <citation type="journal article" date="2022" name="bioRxiv">
        <title>Genomics of Preaxostyla Flagellates Illuminates Evolutionary Transitions and the Path Towards Mitochondrial Loss.</title>
        <authorList>
            <person name="Novak L.V.F."/>
            <person name="Treitli S.C."/>
            <person name="Pyrih J."/>
            <person name="Halakuc P."/>
            <person name="Pipaliya S.V."/>
            <person name="Vacek V."/>
            <person name="Brzon O."/>
            <person name="Soukal P."/>
            <person name="Eme L."/>
            <person name="Dacks J.B."/>
            <person name="Karnkowska A."/>
            <person name="Elias M."/>
            <person name="Hampl V."/>
        </authorList>
    </citation>
    <scope>NUCLEOTIDE SEQUENCE [LARGE SCALE GENOMIC DNA]</scope>
    <source>
        <strain evidence="1">NAU3</strain>
        <tissue evidence="1">Gut</tissue>
    </source>
</reference>
<evidence type="ECO:0000313" key="2">
    <source>
        <dbReference type="Proteomes" id="UP001281761"/>
    </source>
</evidence>